<keyword evidence="2" id="KW-1185">Reference proteome</keyword>
<sequence>MMPSCWSSQPSCYPPASNLSEILASDHYFLITNHYNTVPDSYHHLLILNHNFTQPCSSHHFLRPNHHTTPSRSSHHLLKILPLSNPHNPLASHLNLPYPTFTTRDLLILSPHTDLPFSDRYHLILPRPNTLSSLPHDLILPRPLTHLTD</sequence>
<organism evidence="1 2">
    <name type="scientific">Petrolisthes cinctipes</name>
    <name type="common">Flat porcelain crab</name>
    <dbReference type="NCBI Taxonomy" id="88211"/>
    <lineage>
        <taxon>Eukaryota</taxon>
        <taxon>Metazoa</taxon>
        <taxon>Ecdysozoa</taxon>
        <taxon>Arthropoda</taxon>
        <taxon>Crustacea</taxon>
        <taxon>Multicrustacea</taxon>
        <taxon>Malacostraca</taxon>
        <taxon>Eumalacostraca</taxon>
        <taxon>Eucarida</taxon>
        <taxon>Decapoda</taxon>
        <taxon>Pleocyemata</taxon>
        <taxon>Anomura</taxon>
        <taxon>Galatheoidea</taxon>
        <taxon>Porcellanidae</taxon>
        <taxon>Petrolisthes</taxon>
    </lineage>
</organism>
<gene>
    <name evidence="1" type="ORF">Pcinc_015269</name>
</gene>
<protein>
    <submittedName>
        <fullName evidence="1">Uncharacterized protein</fullName>
    </submittedName>
</protein>
<dbReference type="Proteomes" id="UP001286313">
    <property type="component" value="Unassembled WGS sequence"/>
</dbReference>
<evidence type="ECO:0000313" key="2">
    <source>
        <dbReference type="Proteomes" id="UP001286313"/>
    </source>
</evidence>
<accession>A0AAE1FTP5</accession>
<name>A0AAE1FTP5_PETCI</name>
<dbReference type="AlphaFoldDB" id="A0AAE1FTP5"/>
<proteinExistence type="predicted"/>
<reference evidence="1" key="1">
    <citation type="submission" date="2023-10" db="EMBL/GenBank/DDBJ databases">
        <title>Genome assemblies of two species of porcelain crab, Petrolisthes cinctipes and Petrolisthes manimaculis (Anomura: Porcellanidae).</title>
        <authorList>
            <person name="Angst P."/>
        </authorList>
    </citation>
    <scope>NUCLEOTIDE SEQUENCE</scope>
    <source>
        <strain evidence="1">PB745_01</strain>
        <tissue evidence="1">Gill</tissue>
    </source>
</reference>
<comment type="caution">
    <text evidence="1">The sequence shown here is derived from an EMBL/GenBank/DDBJ whole genome shotgun (WGS) entry which is preliminary data.</text>
</comment>
<dbReference type="EMBL" id="JAWQEG010001343">
    <property type="protein sequence ID" value="KAK3880230.1"/>
    <property type="molecule type" value="Genomic_DNA"/>
</dbReference>
<evidence type="ECO:0000313" key="1">
    <source>
        <dbReference type="EMBL" id="KAK3880230.1"/>
    </source>
</evidence>